<proteinExistence type="inferred from homology"/>
<dbReference type="SUPFAM" id="SSF109755">
    <property type="entry name" value="PhoU-like"/>
    <property type="match status" value="1"/>
</dbReference>
<evidence type="ECO:0000256" key="2">
    <source>
        <dbReference type="SAM" id="Coils"/>
    </source>
</evidence>
<evidence type="ECO:0000256" key="1">
    <source>
        <dbReference type="ARBA" id="ARBA00008591"/>
    </source>
</evidence>
<protein>
    <submittedName>
        <fullName evidence="3">TIGR00153 family protein</fullName>
    </submittedName>
</protein>
<dbReference type="Proteomes" id="UP000073604">
    <property type="component" value="Chromosome"/>
</dbReference>
<dbReference type="RefSeq" id="WP_062388678.1">
    <property type="nucleotide sequence ID" value="NZ_CP014750.1"/>
</dbReference>
<dbReference type="GeneID" id="27139861"/>
<dbReference type="AlphaFoldDB" id="A0A142CUU7"/>
<dbReference type="InterPro" id="IPR038078">
    <property type="entry name" value="PhoU-like_sf"/>
</dbReference>
<dbReference type="OrthoDB" id="68479at2157"/>
<comment type="similarity">
    <text evidence="1">Belongs to the UPF0111 family.</text>
</comment>
<keyword evidence="4" id="KW-1185">Reference proteome</keyword>
<dbReference type="PANTHER" id="PTHR36536">
    <property type="entry name" value="UPF0111 PROTEIN HI_1603"/>
    <property type="match status" value="1"/>
</dbReference>
<evidence type="ECO:0000313" key="3">
    <source>
        <dbReference type="EMBL" id="AMQ18549.1"/>
    </source>
</evidence>
<reference evidence="4" key="1">
    <citation type="submission" date="2016-03" db="EMBL/GenBank/DDBJ databases">
        <authorList>
            <person name="Oger P.M."/>
        </authorList>
    </citation>
    <scope>NUCLEOTIDE SEQUENCE [LARGE SCALE GENOMIC DNA]</scope>
    <source>
        <strain evidence="4">OG-1</strain>
    </source>
</reference>
<sequence>MSLFGGKETDVFEAINKHLEVVEKALTAFRELVEAYLNGDFNRAKEMEEEVSRLETEADGLRRSIELMLYEGAFLPVSRGDYVRLSELVDQVADAAESASHTLILAKPKVPAEVKGDILSLVDSAIETFRILKEAVKALNEDVDKALELAKKTEDAEESADKIEYDVKEKVFESETITTYAKLIWNQALTKIGDIADRAEDASDQVMLMAIKRRG</sequence>
<evidence type="ECO:0000313" key="4">
    <source>
        <dbReference type="Proteomes" id="UP000073604"/>
    </source>
</evidence>
<name>A0A142CUU7_9EURY</name>
<feature type="coiled-coil region" evidence="2">
    <location>
        <begin position="37"/>
        <end position="64"/>
    </location>
</feature>
<dbReference type="InterPro" id="IPR002727">
    <property type="entry name" value="DUF47"/>
</dbReference>
<dbReference type="Gene3D" id="1.20.58.220">
    <property type="entry name" value="Phosphate transport system protein phou homolog 2, domain 2"/>
    <property type="match status" value="1"/>
</dbReference>
<dbReference type="STRING" id="53952.A0127_04905"/>
<dbReference type="NCBIfam" id="TIGR00153">
    <property type="entry name" value="TIGR00153 family protein"/>
    <property type="match status" value="1"/>
</dbReference>
<gene>
    <name evidence="3" type="ORF">A0127_04905</name>
</gene>
<dbReference type="EMBL" id="CP014750">
    <property type="protein sequence ID" value="AMQ18549.1"/>
    <property type="molecule type" value="Genomic_DNA"/>
</dbReference>
<dbReference type="PANTHER" id="PTHR36536:SF3">
    <property type="entry name" value="UPF0111 PROTEIN HI_1603"/>
    <property type="match status" value="1"/>
</dbReference>
<keyword evidence="2" id="KW-0175">Coiled coil</keyword>
<organism evidence="3 4">
    <name type="scientific">Thermococcus peptonophilus</name>
    <dbReference type="NCBI Taxonomy" id="53952"/>
    <lineage>
        <taxon>Archaea</taxon>
        <taxon>Methanobacteriati</taxon>
        <taxon>Methanobacteriota</taxon>
        <taxon>Thermococci</taxon>
        <taxon>Thermococcales</taxon>
        <taxon>Thermococcaceae</taxon>
        <taxon>Thermococcus</taxon>
    </lineage>
</organism>
<dbReference type="InterPro" id="IPR018445">
    <property type="entry name" value="Put_Phosphate_transp_reg"/>
</dbReference>
<dbReference type="KEGG" id="tpep:A0127_04905"/>
<feature type="coiled-coil region" evidence="2">
    <location>
        <begin position="129"/>
        <end position="156"/>
    </location>
</feature>
<dbReference type="Pfam" id="PF01865">
    <property type="entry name" value="PhoU_div"/>
    <property type="match status" value="1"/>
</dbReference>
<accession>A0A142CUU7</accession>